<reference evidence="1 2" key="1">
    <citation type="submission" date="2016-04" db="EMBL/GenBank/DDBJ databases">
        <title>Genome analyses suggest a sexual origin of heterokaryosis in a supposedly ancient asexual fungus.</title>
        <authorList>
            <person name="Ropars J."/>
            <person name="Sedzielewska K."/>
            <person name="Noel J."/>
            <person name="Charron P."/>
            <person name="Farinelli L."/>
            <person name="Marton T."/>
            <person name="Kruger M."/>
            <person name="Pelin A."/>
            <person name="Brachmann A."/>
            <person name="Corradi N."/>
        </authorList>
    </citation>
    <scope>NUCLEOTIDE SEQUENCE [LARGE SCALE GENOMIC DNA]</scope>
    <source>
        <strain evidence="1 2">C2</strain>
    </source>
</reference>
<dbReference type="SUPFAM" id="SSF53067">
    <property type="entry name" value="Actin-like ATPase domain"/>
    <property type="match status" value="2"/>
</dbReference>
<gene>
    <name evidence="1" type="ORF">RhiirC2_850708</name>
</gene>
<dbReference type="InterPro" id="IPR043129">
    <property type="entry name" value="ATPase_NBD"/>
</dbReference>
<dbReference type="Proteomes" id="UP000233469">
    <property type="component" value="Unassembled WGS sequence"/>
</dbReference>
<proteinExistence type="predicted"/>
<feature type="non-terminal residue" evidence="1">
    <location>
        <position position="632"/>
    </location>
</feature>
<organism evidence="1 2">
    <name type="scientific">Rhizophagus irregularis</name>
    <dbReference type="NCBI Taxonomy" id="588596"/>
    <lineage>
        <taxon>Eukaryota</taxon>
        <taxon>Fungi</taxon>
        <taxon>Fungi incertae sedis</taxon>
        <taxon>Mucoromycota</taxon>
        <taxon>Glomeromycotina</taxon>
        <taxon>Glomeromycetes</taxon>
        <taxon>Glomerales</taxon>
        <taxon>Glomeraceae</taxon>
        <taxon>Rhizophagus</taxon>
    </lineage>
</organism>
<evidence type="ECO:0000313" key="1">
    <source>
        <dbReference type="EMBL" id="PKK69441.1"/>
    </source>
</evidence>
<dbReference type="Gene3D" id="3.90.640.10">
    <property type="entry name" value="Actin, Chain A, domain 4"/>
    <property type="match status" value="1"/>
</dbReference>
<dbReference type="VEuPathDB" id="FungiDB:RhiirFUN_008213"/>
<dbReference type="AlphaFoldDB" id="A0A2N1N6E7"/>
<dbReference type="EMBL" id="LLXL01000725">
    <property type="protein sequence ID" value="PKK69441.1"/>
    <property type="molecule type" value="Genomic_DNA"/>
</dbReference>
<dbReference type="PANTHER" id="PTHR14187">
    <property type="entry name" value="ALPHA KINASE/ELONGATION FACTOR 2 KINASE"/>
    <property type="match status" value="1"/>
</dbReference>
<dbReference type="CDD" id="cd10229">
    <property type="entry name" value="ASKHA_NBD_HSP70_HSPA12"/>
    <property type="match status" value="1"/>
</dbReference>
<evidence type="ECO:0008006" key="3">
    <source>
        <dbReference type="Google" id="ProtNLM"/>
    </source>
</evidence>
<dbReference type="VEuPathDB" id="FungiDB:RhiirA1_452648"/>
<comment type="caution">
    <text evidence="1">The sequence shown here is derived from an EMBL/GenBank/DDBJ whole genome shotgun (WGS) entry which is preliminary data.</text>
</comment>
<dbReference type="Gene3D" id="3.30.420.40">
    <property type="match status" value="2"/>
</dbReference>
<reference evidence="1 2" key="2">
    <citation type="submission" date="2017-10" db="EMBL/GenBank/DDBJ databases">
        <title>Extensive intraspecific genome diversity in a model arbuscular mycorrhizal fungus.</title>
        <authorList>
            <person name="Chen E.C.H."/>
            <person name="Morin E."/>
            <person name="Baudet D."/>
            <person name="Noel J."/>
            <person name="Ndikumana S."/>
            <person name="Charron P."/>
            <person name="St-Onge C."/>
            <person name="Giorgi J."/>
            <person name="Grigoriev I.V."/>
            <person name="Roux C."/>
            <person name="Martin F.M."/>
            <person name="Corradi N."/>
        </authorList>
    </citation>
    <scope>NUCLEOTIDE SEQUENCE [LARGE SCALE GENOMIC DNA]</scope>
    <source>
        <strain evidence="1 2">C2</strain>
    </source>
</reference>
<sequence length="632" mass="72105">MYGLSIKSNLNNIGNNKSVISSRTLKYTYGCDMWRKWEHGDPTDRKTPDGFIVKFKCLARHGTKMNIYQEVTVTRVPILENQESMVIKLYYTRKYDAEYCDDPDMKLLGKLIVNLPGSGLHRSILFGLNFGKMELIANSKNKLTSQGDITTFNSNLDKTATPNLVLNELVEQYNQSEKDYKKSGSDKSKDDIINDTRILVAIDFGTTYSSFAYVHKENPEAIIVNYSWPGKEGVPKAPTALQYDEGYKNVTGWGNLALEEDPDEVLDATEGQRPRPVELFKLHISNLSKKVLPWLPPQLRYTKAIEDYLTQMRKLIQVTLERRWPTINFPRQVGFVLTIPAEWPPHTTKVMRECAYKAGLLPSLNSQQLEFTTEPEAAALHCLSVIKEHNLQPNDSFLVADCGGGTVDLTLRKLLPENKLSEITERVGDLCGSTFVDKEFLHWLGRKVGFQALAKLKTDNYGQMQYLVQRFFCTRIKFKFSGEKKDYRTLKLNLQQFCPSLPQYVVDEIKEQMEEAGWILKVDYETVKGMFDPVIDRIINLIDDQLKNSSEKNCSAMFLVGGFSESPYLLRKVKETFEHQVPIIAVPAVPIAAIVRGAITYGLNVDNDIVPDRVLKWTYGIEVCRPWASFFF</sequence>
<evidence type="ECO:0000313" key="2">
    <source>
        <dbReference type="Proteomes" id="UP000233469"/>
    </source>
</evidence>
<dbReference type="PANTHER" id="PTHR14187:SF5">
    <property type="entry name" value="HEAT SHOCK 70 KDA PROTEIN 12A"/>
    <property type="match status" value="1"/>
</dbReference>
<name>A0A2N1N6E7_9GLOM</name>
<dbReference type="VEuPathDB" id="FungiDB:FUN_007828"/>
<accession>A0A2N1N6E7</accession>
<protein>
    <recommendedName>
        <fullName evidence="3">Hsp70 family protein</fullName>
    </recommendedName>
</protein>